<protein>
    <submittedName>
        <fullName evidence="1">Uncharacterized protein</fullName>
    </submittedName>
</protein>
<organism evidence="1 2">
    <name type="scientific">Austropuccinia psidii MF-1</name>
    <dbReference type="NCBI Taxonomy" id="1389203"/>
    <lineage>
        <taxon>Eukaryota</taxon>
        <taxon>Fungi</taxon>
        <taxon>Dikarya</taxon>
        <taxon>Basidiomycota</taxon>
        <taxon>Pucciniomycotina</taxon>
        <taxon>Pucciniomycetes</taxon>
        <taxon>Pucciniales</taxon>
        <taxon>Sphaerophragmiaceae</taxon>
        <taxon>Austropuccinia</taxon>
    </lineage>
</organism>
<dbReference type="AlphaFoldDB" id="A0A9Q3JNH7"/>
<dbReference type="Proteomes" id="UP000765509">
    <property type="component" value="Unassembled WGS sequence"/>
</dbReference>
<evidence type="ECO:0000313" key="1">
    <source>
        <dbReference type="EMBL" id="MBW0566640.1"/>
    </source>
</evidence>
<accession>A0A9Q3JNH7</accession>
<dbReference type="EMBL" id="AVOT02079457">
    <property type="protein sequence ID" value="MBW0566640.1"/>
    <property type="molecule type" value="Genomic_DNA"/>
</dbReference>
<sequence>MLQKGWNPRLPYDTLKRDLVDIYPTASSCKILLDKARHHANRCMQHFFKYAKERWDKSPKPHDLEVGDLVLTLTLNFNNIKVPKKLQDSFAGPFIIKALHGPNSVQLEFTGKLINKYPNFSISLLKPYSSSDKELFPRFEHERRPKESKG</sequence>
<dbReference type="OrthoDB" id="3929326at2759"/>
<keyword evidence="2" id="KW-1185">Reference proteome</keyword>
<evidence type="ECO:0000313" key="2">
    <source>
        <dbReference type="Proteomes" id="UP000765509"/>
    </source>
</evidence>
<gene>
    <name evidence="1" type="ORF">O181_106355</name>
</gene>
<name>A0A9Q3JNH7_9BASI</name>
<reference evidence="1" key="1">
    <citation type="submission" date="2021-03" db="EMBL/GenBank/DDBJ databases">
        <title>Draft genome sequence of rust myrtle Austropuccinia psidii MF-1, a brazilian biotype.</title>
        <authorList>
            <person name="Quecine M.C."/>
            <person name="Pachon D.M.R."/>
            <person name="Bonatelli M.L."/>
            <person name="Correr F.H."/>
            <person name="Franceschini L.M."/>
            <person name="Leite T.F."/>
            <person name="Margarido G.R.A."/>
            <person name="Almeida C.A."/>
            <person name="Ferrarezi J.A."/>
            <person name="Labate C.A."/>
        </authorList>
    </citation>
    <scope>NUCLEOTIDE SEQUENCE</scope>
    <source>
        <strain evidence="1">MF-1</strain>
    </source>
</reference>
<comment type="caution">
    <text evidence="1">The sequence shown here is derived from an EMBL/GenBank/DDBJ whole genome shotgun (WGS) entry which is preliminary data.</text>
</comment>
<proteinExistence type="predicted"/>